<feature type="transmembrane region" description="Helical" evidence="6">
    <location>
        <begin position="364"/>
        <end position="383"/>
    </location>
</feature>
<feature type="transmembrane region" description="Helical" evidence="6">
    <location>
        <begin position="333"/>
        <end position="357"/>
    </location>
</feature>
<feature type="transmembrane region" description="Helical" evidence="6">
    <location>
        <begin position="247"/>
        <end position="266"/>
    </location>
</feature>
<feature type="transmembrane region" description="Helical" evidence="6">
    <location>
        <begin position="389"/>
        <end position="410"/>
    </location>
</feature>
<feature type="transmembrane region" description="Helical" evidence="6">
    <location>
        <begin position="152"/>
        <end position="173"/>
    </location>
</feature>
<keyword evidence="2" id="KW-1003">Cell membrane</keyword>
<evidence type="ECO:0000313" key="7">
    <source>
        <dbReference type="EMBL" id="SNR51961.1"/>
    </source>
</evidence>
<dbReference type="AlphaFoldDB" id="A0A238X009"/>
<reference evidence="7 8" key="1">
    <citation type="submission" date="2017-06" db="EMBL/GenBank/DDBJ databases">
        <authorList>
            <person name="Kim H.J."/>
            <person name="Triplett B.A."/>
        </authorList>
    </citation>
    <scope>NUCLEOTIDE SEQUENCE [LARGE SCALE GENOMIC DNA]</scope>
    <source>
        <strain evidence="7 8">DSM 29150</strain>
    </source>
</reference>
<dbReference type="InterPro" id="IPR002797">
    <property type="entry name" value="Polysacc_synth"/>
</dbReference>
<organism evidence="7 8">
    <name type="scientific">Lutibacter agarilyticus</name>
    <dbReference type="NCBI Taxonomy" id="1109740"/>
    <lineage>
        <taxon>Bacteria</taxon>
        <taxon>Pseudomonadati</taxon>
        <taxon>Bacteroidota</taxon>
        <taxon>Flavobacteriia</taxon>
        <taxon>Flavobacteriales</taxon>
        <taxon>Flavobacteriaceae</taxon>
        <taxon>Lutibacter</taxon>
    </lineage>
</organism>
<evidence type="ECO:0000256" key="5">
    <source>
        <dbReference type="ARBA" id="ARBA00023136"/>
    </source>
</evidence>
<dbReference type="Pfam" id="PF01943">
    <property type="entry name" value="Polysacc_synt"/>
    <property type="match status" value="1"/>
</dbReference>
<dbReference type="GO" id="GO:0005886">
    <property type="term" value="C:plasma membrane"/>
    <property type="evidence" value="ECO:0007669"/>
    <property type="project" value="UniProtKB-SubCell"/>
</dbReference>
<keyword evidence="8" id="KW-1185">Reference proteome</keyword>
<accession>A0A238X009</accession>
<dbReference type="RefSeq" id="WP_089381338.1">
    <property type="nucleotide sequence ID" value="NZ_FZNT01000004.1"/>
</dbReference>
<dbReference type="Proteomes" id="UP000198384">
    <property type="component" value="Unassembled WGS sequence"/>
</dbReference>
<dbReference type="InterPro" id="IPR050833">
    <property type="entry name" value="Poly_Biosynth_Transport"/>
</dbReference>
<protein>
    <submittedName>
        <fullName evidence="7">Membrane protein involved in the export of O-antigen and teichoic acid</fullName>
    </submittedName>
</protein>
<sequence>MGIVIKQSFINTLILFLGFAIGGLNVLFLYTHFLEEDYFGLITFLLSTANILMPLLVFGMQHTIIKFYSSYKTLKEQDSFLVSTLLLPLFVIIPLAFIGTYFYNSIANWLSVENPLIKNYTYLIFIVAVFMGYFEVFYSWTKVQFKSIFGNFIKEIFARVCTSFLLFAVYLNWLSNDEFIYGVVIVYGLRTLIMKLYAFYVYRPKFIFKLPQNLKEILSFSGYIIIAGSASGVLLEIDKFMIPQMEQIAQVAYYSVGVYIASVIAIPTRAMQQITTPITAKEMNENNMVEVEDLYKKTSLNLLIIGGLLFLLINLNITDLYAIINKPEFTNGIWIVFIISITKLVELSLGTGNAILVNSKYYKIYFYLSIAMALSVIFLNKWFIQLIGINGAALATFIVVFMYSFIKIMYINAKIKVQPFGLNTLKVLLSITLIYVVFYFWNFNFHPIINILLNSCFIIVLYIVVVNKLNISNDLKELVLKFVRKN</sequence>
<keyword evidence="4 6" id="KW-1133">Transmembrane helix</keyword>
<evidence type="ECO:0000256" key="3">
    <source>
        <dbReference type="ARBA" id="ARBA00022692"/>
    </source>
</evidence>
<keyword evidence="3 6" id="KW-0812">Transmembrane</keyword>
<feature type="transmembrane region" description="Helical" evidence="6">
    <location>
        <begin position="12"/>
        <end position="32"/>
    </location>
</feature>
<gene>
    <name evidence="7" type="ORF">SAMN06265371_104228</name>
</gene>
<dbReference type="OrthoDB" id="88014at2"/>
<proteinExistence type="predicted"/>
<feature type="transmembrane region" description="Helical" evidence="6">
    <location>
        <begin position="80"/>
        <end position="102"/>
    </location>
</feature>
<comment type="subcellular location">
    <subcellularLocation>
        <location evidence="1">Cell membrane</location>
        <topology evidence="1">Multi-pass membrane protein</topology>
    </subcellularLocation>
</comment>
<evidence type="ECO:0000256" key="2">
    <source>
        <dbReference type="ARBA" id="ARBA00022475"/>
    </source>
</evidence>
<dbReference type="EMBL" id="FZNT01000004">
    <property type="protein sequence ID" value="SNR51961.1"/>
    <property type="molecule type" value="Genomic_DNA"/>
</dbReference>
<keyword evidence="5 6" id="KW-0472">Membrane</keyword>
<name>A0A238X009_9FLAO</name>
<dbReference type="PANTHER" id="PTHR30250">
    <property type="entry name" value="PST FAMILY PREDICTED COLANIC ACID TRANSPORTER"/>
    <property type="match status" value="1"/>
</dbReference>
<feature type="transmembrane region" description="Helical" evidence="6">
    <location>
        <begin position="214"/>
        <end position="235"/>
    </location>
</feature>
<evidence type="ECO:0000313" key="8">
    <source>
        <dbReference type="Proteomes" id="UP000198384"/>
    </source>
</evidence>
<feature type="transmembrane region" description="Helical" evidence="6">
    <location>
        <begin position="422"/>
        <end position="441"/>
    </location>
</feature>
<feature type="transmembrane region" description="Helical" evidence="6">
    <location>
        <begin position="122"/>
        <end position="140"/>
    </location>
</feature>
<feature type="transmembrane region" description="Helical" evidence="6">
    <location>
        <begin position="38"/>
        <end position="59"/>
    </location>
</feature>
<feature type="transmembrane region" description="Helical" evidence="6">
    <location>
        <begin position="179"/>
        <end position="202"/>
    </location>
</feature>
<evidence type="ECO:0000256" key="4">
    <source>
        <dbReference type="ARBA" id="ARBA00022989"/>
    </source>
</evidence>
<feature type="transmembrane region" description="Helical" evidence="6">
    <location>
        <begin position="447"/>
        <end position="466"/>
    </location>
</feature>
<evidence type="ECO:0000256" key="6">
    <source>
        <dbReference type="SAM" id="Phobius"/>
    </source>
</evidence>
<feature type="transmembrane region" description="Helical" evidence="6">
    <location>
        <begin position="300"/>
        <end position="321"/>
    </location>
</feature>
<evidence type="ECO:0000256" key="1">
    <source>
        <dbReference type="ARBA" id="ARBA00004651"/>
    </source>
</evidence>
<dbReference type="PANTHER" id="PTHR30250:SF11">
    <property type="entry name" value="O-ANTIGEN TRANSPORTER-RELATED"/>
    <property type="match status" value="1"/>
</dbReference>